<evidence type="ECO:0000256" key="1">
    <source>
        <dbReference type="SAM" id="MobiDB-lite"/>
    </source>
</evidence>
<gene>
    <name evidence="3" type="ORF">BJ085DRAFT_39374</name>
</gene>
<proteinExistence type="predicted"/>
<evidence type="ECO:0000313" key="4">
    <source>
        <dbReference type="Proteomes" id="UP000268162"/>
    </source>
</evidence>
<dbReference type="CDD" id="cd00170">
    <property type="entry name" value="SEC14"/>
    <property type="match status" value="1"/>
</dbReference>
<dbReference type="Pfam" id="PF00650">
    <property type="entry name" value="CRAL_TRIO"/>
    <property type="match status" value="1"/>
</dbReference>
<protein>
    <submittedName>
        <fullName evidence="3">CRAL-TRIO domain-containing protein</fullName>
    </submittedName>
</protein>
<dbReference type="Proteomes" id="UP000268162">
    <property type="component" value="Unassembled WGS sequence"/>
</dbReference>
<dbReference type="AlphaFoldDB" id="A0A4P9ZP58"/>
<organism evidence="3 4">
    <name type="scientific">Dimargaris cristalligena</name>
    <dbReference type="NCBI Taxonomy" id="215637"/>
    <lineage>
        <taxon>Eukaryota</taxon>
        <taxon>Fungi</taxon>
        <taxon>Fungi incertae sedis</taxon>
        <taxon>Zoopagomycota</taxon>
        <taxon>Kickxellomycotina</taxon>
        <taxon>Dimargaritomycetes</taxon>
        <taxon>Dimargaritales</taxon>
        <taxon>Dimargaritaceae</taxon>
        <taxon>Dimargaris</taxon>
    </lineage>
</organism>
<sequence>MVAFKPRFGYPSRSAASVSLNTAAPAVVRPPRSPQSSPSSTPPSTPPPHNPELYVFRLHCRSAIPETLEAIEAWFEYPSQTECFLLQFLRFHKGQVQPAALQLQSFWSFRTDRLGVTYPYPSATTFTHAVAAALASPGEMGGSFISVPGTTDVDGRAIVTMNMSRLVLSSADKTGILMARRVWTHLEKLLWSCTHLQLQTQGVCIILDTRNMGMLNGEKMTLEFLIDAIQNRFPIKMGALYVVHPPTWFSLMWPVVRRTMKAKLLQRVHILPSLDQLHTLIGKEHLPVEQGGLIARSVLA</sequence>
<dbReference type="InterPro" id="IPR036865">
    <property type="entry name" value="CRAL-TRIO_dom_sf"/>
</dbReference>
<dbReference type="PANTHER" id="PTHR10174:SF208">
    <property type="entry name" value="CRAL-TRIO DOMAIN-CONTAINING PROTEIN DDB_G0278031"/>
    <property type="match status" value="1"/>
</dbReference>
<dbReference type="SMART" id="SM00516">
    <property type="entry name" value="SEC14"/>
    <property type="match status" value="1"/>
</dbReference>
<keyword evidence="4" id="KW-1185">Reference proteome</keyword>
<reference evidence="4" key="1">
    <citation type="journal article" date="2018" name="Nat. Microbiol.">
        <title>Leveraging single-cell genomics to expand the fungal tree of life.</title>
        <authorList>
            <person name="Ahrendt S.R."/>
            <person name="Quandt C.A."/>
            <person name="Ciobanu D."/>
            <person name="Clum A."/>
            <person name="Salamov A."/>
            <person name="Andreopoulos B."/>
            <person name="Cheng J.F."/>
            <person name="Woyke T."/>
            <person name="Pelin A."/>
            <person name="Henrissat B."/>
            <person name="Reynolds N.K."/>
            <person name="Benny G.L."/>
            <person name="Smith M.E."/>
            <person name="James T.Y."/>
            <person name="Grigoriev I.V."/>
        </authorList>
    </citation>
    <scope>NUCLEOTIDE SEQUENCE [LARGE SCALE GENOMIC DNA]</scope>
    <source>
        <strain evidence="4">RSA 468</strain>
    </source>
</reference>
<name>A0A4P9ZP58_9FUNG</name>
<evidence type="ECO:0000259" key="2">
    <source>
        <dbReference type="PROSITE" id="PS50191"/>
    </source>
</evidence>
<dbReference type="SUPFAM" id="SSF52087">
    <property type="entry name" value="CRAL/TRIO domain"/>
    <property type="match status" value="1"/>
</dbReference>
<evidence type="ECO:0000313" key="3">
    <source>
        <dbReference type="EMBL" id="RKP35226.1"/>
    </source>
</evidence>
<dbReference type="InterPro" id="IPR001251">
    <property type="entry name" value="CRAL-TRIO_dom"/>
</dbReference>
<dbReference type="GO" id="GO:1902936">
    <property type="term" value="F:phosphatidylinositol bisphosphate binding"/>
    <property type="evidence" value="ECO:0007669"/>
    <property type="project" value="TreeGrafter"/>
</dbReference>
<feature type="domain" description="CRAL-TRIO" evidence="2">
    <location>
        <begin position="145"/>
        <end position="298"/>
    </location>
</feature>
<dbReference type="OrthoDB" id="1434354at2759"/>
<dbReference type="PROSITE" id="PS50191">
    <property type="entry name" value="CRAL_TRIO"/>
    <property type="match status" value="1"/>
</dbReference>
<dbReference type="PANTHER" id="PTHR10174">
    <property type="entry name" value="ALPHA-TOCOPHEROL TRANSFER PROTEIN-RELATED"/>
    <property type="match status" value="1"/>
</dbReference>
<dbReference type="Gene3D" id="3.40.525.10">
    <property type="entry name" value="CRAL-TRIO lipid binding domain"/>
    <property type="match status" value="1"/>
</dbReference>
<dbReference type="EMBL" id="ML002927">
    <property type="protein sequence ID" value="RKP35226.1"/>
    <property type="molecule type" value="Genomic_DNA"/>
</dbReference>
<feature type="region of interest" description="Disordered" evidence="1">
    <location>
        <begin position="24"/>
        <end position="48"/>
    </location>
</feature>
<accession>A0A4P9ZP58</accession>
<dbReference type="STRING" id="215637.A0A4P9ZP58"/>
<dbReference type="GO" id="GO:0016020">
    <property type="term" value="C:membrane"/>
    <property type="evidence" value="ECO:0007669"/>
    <property type="project" value="TreeGrafter"/>
</dbReference>
<feature type="compositionally biased region" description="Low complexity" evidence="1">
    <location>
        <begin position="24"/>
        <end position="39"/>
    </location>
</feature>